<dbReference type="InterPro" id="IPR050331">
    <property type="entry name" value="Zinc_finger"/>
</dbReference>
<evidence type="ECO:0000313" key="11">
    <source>
        <dbReference type="Proteomes" id="UP000324585"/>
    </source>
</evidence>
<keyword evidence="4 7" id="KW-0863">Zinc-finger</keyword>
<proteinExistence type="predicted"/>
<feature type="domain" description="C2H2-type" evidence="9">
    <location>
        <begin position="471"/>
        <end position="499"/>
    </location>
</feature>
<dbReference type="Gene3D" id="3.30.160.60">
    <property type="entry name" value="Classic Zinc Finger"/>
    <property type="match status" value="3"/>
</dbReference>
<evidence type="ECO:0000259" key="9">
    <source>
        <dbReference type="PROSITE" id="PS50157"/>
    </source>
</evidence>
<evidence type="ECO:0000256" key="4">
    <source>
        <dbReference type="ARBA" id="ARBA00022771"/>
    </source>
</evidence>
<feature type="region of interest" description="Disordered" evidence="8">
    <location>
        <begin position="326"/>
        <end position="345"/>
    </location>
</feature>
<accession>A0A5J4YKD8</accession>
<dbReference type="PROSITE" id="PS50157">
    <property type="entry name" value="ZINC_FINGER_C2H2_2"/>
    <property type="match status" value="3"/>
</dbReference>
<evidence type="ECO:0000256" key="5">
    <source>
        <dbReference type="ARBA" id="ARBA00022833"/>
    </source>
</evidence>
<dbReference type="OrthoDB" id="3069995at2759"/>
<dbReference type="InterPro" id="IPR036236">
    <property type="entry name" value="Znf_C2H2_sf"/>
</dbReference>
<dbReference type="PROSITE" id="PS00028">
    <property type="entry name" value="ZINC_FINGER_C2H2_1"/>
    <property type="match status" value="3"/>
</dbReference>
<comment type="subcellular location">
    <subcellularLocation>
        <location evidence="1">Nucleus</location>
    </subcellularLocation>
</comment>
<organism evidence="10 11">
    <name type="scientific">Porphyridium purpureum</name>
    <name type="common">Red alga</name>
    <name type="synonym">Porphyridium cruentum</name>
    <dbReference type="NCBI Taxonomy" id="35688"/>
    <lineage>
        <taxon>Eukaryota</taxon>
        <taxon>Rhodophyta</taxon>
        <taxon>Bangiophyceae</taxon>
        <taxon>Porphyridiales</taxon>
        <taxon>Porphyridiaceae</taxon>
        <taxon>Porphyridium</taxon>
    </lineage>
</organism>
<dbReference type="GO" id="GO:0010468">
    <property type="term" value="P:regulation of gene expression"/>
    <property type="evidence" value="ECO:0007669"/>
    <property type="project" value="TreeGrafter"/>
</dbReference>
<reference evidence="11" key="1">
    <citation type="journal article" date="2019" name="Nat. Commun.">
        <title>Expansion of phycobilisome linker gene families in mesophilic red algae.</title>
        <authorList>
            <person name="Lee J."/>
            <person name="Kim D."/>
            <person name="Bhattacharya D."/>
            <person name="Yoon H.S."/>
        </authorList>
    </citation>
    <scope>NUCLEOTIDE SEQUENCE [LARGE SCALE GENOMIC DNA]</scope>
    <source>
        <strain evidence="11">CCMP 1328</strain>
    </source>
</reference>
<dbReference type="GO" id="GO:0005634">
    <property type="term" value="C:nucleus"/>
    <property type="evidence" value="ECO:0007669"/>
    <property type="project" value="UniProtKB-SubCell"/>
</dbReference>
<comment type="caution">
    <text evidence="10">The sequence shown here is derived from an EMBL/GenBank/DDBJ whole genome shotgun (WGS) entry which is preliminary data.</text>
</comment>
<evidence type="ECO:0000256" key="7">
    <source>
        <dbReference type="PROSITE-ProRule" id="PRU00042"/>
    </source>
</evidence>
<protein>
    <submittedName>
        <fullName evidence="10">Transcription factor hamlet</fullName>
    </submittedName>
</protein>
<dbReference type="Proteomes" id="UP000324585">
    <property type="component" value="Unassembled WGS sequence"/>
</dbReference>
<evidence type="ECO:0000313" key="10">
    <source>
        <dbReference type="EMBL" id="KAA8490987.1"/>
    </source>
</evidence>
<feature type="domain" description="C2H2-type" evidence="9">
    <location>
        <begin position="442"/>
        <end position="470"/>
    </location>
</feature>
<dbReference type="PANTHER" id="PTHR16515:SF49">
    <property type="entry name" value="GASTRULA ZINC FINGER PROTEIN XLCGF49.1-LIKE-RELATED"/>
    <property type="match status" value="1"/>
</dbReference>
<sequence length="522" mass="58237">MPADSLLRVLLEEDVVNSWCVKWCEGVLAGEGLARQVAVLGGGGMGGVRSAASSDCAHSQGAQDVRQLSVGLDVRYNYDVLTPRELHCIPFLPTPRDLENALVVDSNVKQLNERTMALIVPMFETGRFVAGISYLNTSSIPLPAGVYKLPGHRFVGFRTRYGYAYLDVGICTDGTVIFRLFRMWENGRTKAEVFHVPHIEKDAPVLSYTSMERRGCCLPDCTNEASCICWRQPWHRRSDRELESLLTWKEYRARYTQSIQGIHVRHDGQVPIMNVFSGDRRLMYQFPVPLQLEVAAGNRYHDMDRLKFLFFDRLSMASSAYHSRVLTRPGSLSSHSPKAKTRNDDARNGTLAEVISFETIAPSKRARVDTTIAVTSSGASFSQPSVKSEDDGTGAGGRRAAGCSSGRSKDGKYKCTMCGNVFGRNSELRRHEKTVHLKASNHQCTKCERSFSQAVHLQTHVRAVHEKRRDFRCPVCPSSFAVSSNYKRHMRSFHPSNITTVNMNAATSTSRVAPNMSRSSAR</sequence>
<keyword evidence="5" id="KW-0862">Zinc</keyword>
<dbReference type="AlphaFoldDB" id="A0A5J4YKD8"/>
<gene>
    <name evidence="10" type="ORF">FVE85_9879</name>
</gene>
<evidence type="ECO:0000256" key="1">
    <source>
        <dbReference type="ARBA" id="ARBA00004123"/>
    </source>
</evidence>
<evidence type="ECO:0000256" key="6">
    <source>
        <dbReference type="ARBA" id="ARBA00023242"/>
    </source>
</evidence>
<keyword evidence="3" id="KW-0677">Repeat</keyword>
<evidence type="ECO:0000256" key="2">
    <source>
        <dbReference type="ARBA" id="ARBA00022723"/>
    </source>
</evidence>
<dbReference type="InterPro" id="IPR013087">
    <property type="entry name" value="Znf_C2H2_type"/>
</dbReference>
<dbReference type="EMBL" id="VRMN01000017">
    <property type="protein sequence ID" value="KAA8490987.1"/>
    <property type="molecule type" value="Genomic_DNA"/>
</dbReference>
<name>A0A5J4YKD8_PORPP</name>
<dbReference type="Pfam" id="PF00096">
    <property type="entry name" value="zf-C2H2"/>
    <property type="match status" value="3"/>
</dbReference>
<dbReference type="GO" id="GO:0008270">
    <property type="term" value="F:zinc ion binding"/>
    <property type="evidence" value="ECO:0007669"/>
    <property type="project" value="UniProtKB-KW"/>
</dbReference>
<dbReference type="SUPFAM" id="SSF57667">
    <property type="entry name" value="beta-beta-alpha zinc fingers"/>
    <property type="match status" value="2"/>
</dbReference>
<feature type="domain" description="C2H2-type" evidence="9">
    <location>
        <begin position="413"/>
        <end position="436"/>
    </location>
</feature>
<feature type="region of interest" description="Disordered" evidence="8">
    <location>
        <begin position="379"/>
        <end position="407"/>
    </location>
</feature>
<dbReference type="PANTHER" id="PTHR16515">
    <property type="entry name" value="PR DOMAIN ZINC FINGER PROTEIN"/>
    <property type="match status" value="1"/>
</dbReference>
<keyword evidence="6" id="KW-0539">Nucleus</keyword>
<keyword evidence="2" id="KW-0479">Metal-binding</keyword>
<evidence type="ECO:0000256" key="3">
    <source>
        <dbReference type="ARBA" id="ARBA00022737"/>
    </source>
</evidence>
<keyword evidence="11" id="KW-1185">Reference proteome</keyword>
<evidence type="ECO:0000256" key="8">
    <source>
        <dbReference type="SAM" id="MobiDB-lite"/>
    </source>
</evidence>
<dbReference type="SMART" id="SM00355">
    <property type="entry name" value="ZnF_C2H2"/>
    <property type="match status" value="3"/>
</dbReference>